<keyword evidence="4" id="KW-0449">Lipoprotein</keyword>
<dbReference type="PANTHER" id="PTHR30035:SF1">
    <property type="entry name" value="AB HYDROLASE-1 DOMAIN-CONTAINING PROTEIN"/>
    <property type="match status" value="1"/>
</dbReference>
<dbReference type="EMBL" id="RBPS01000001">
    <property type="protein sequence ID" value="RMO41965.1"/>
    <property type="molecule type" value="Genomic_DNA"/>
</dbReference>
<dbReference type="Proteomes" id="UP000280599">
    <property type="component" value="Unassembled WGS sequence"/>
</dbReference>
<dbReference type="GO" id="GO:0016020">
    <property type="term" value="C:membrane"/>
    <property type="evidence" value="ECO:0007669"/>
    <property type="project" value="InterPro"/>
</dbReference>
<evidence type="ECO:0000313" key="9">
    <source>
        <dbReference type="Proteomes" id="UP000280599"/>
    </source>
</evidence>
<dbReference type="SUPFAM" id="SSF53474">
    <property type="entry name" value="alpha/beta-Hydrolases"/>
    <property type="match status" value="1"/>
</dbReference>
<evidence type="ECO:0000313" key="3">
    <source>
        <dbReference type="EMBL" id="RMO41965.1"/>
    </source>
</evidence>
<dbReference type="EMBL" id="RBPT01000023">
    <property type="protein sequence ID" value="RMO53172.1"/>
    <property type="molecule type" value="Genomic_DNA"/>
</dbReference>
<keyword evidence="1" id="KW-0732">Signal</keyword>
<feature type="signal peptide" evidence="1">
    <location>
        <begin position="1"/>
        <end position="22"/>
    </location>
</feature>
<evidence type="ECO:0000313" key="7">
    <source>
        <dbReference type="Proteomes" id="UP000272471"/>
    </source>
</evidence>
<dbReference type="InterPro" id="IPR029058">
    <property type="entry name" value="AB_hydrolase_fold"/>
</dbReference>
<sequence>MLRFLRFATVIGGLCLSASALATTVDSATYGYPLTNPFEATIATTPPDLRPDLPDDEDIDQDVYTLNLHPEREFTLPDNFWAVKKLHYRLAKQDHAAPLIFLIAGTSAPYNSTINEFLKKLYYGAGYHVVQLSSPTSYDFMSSASRFATPGVSTDDAEDIYRVMQAIRAQQAQLPVTDYYLTGYSLGALNAAFVSKLDETRRSFNFKKVLLLNPPVNLYTSISNLDKLVQTNVKGINNTTTFYELVLAKLTRYFRQKGYIDLNDALLFDFQQSKQHLTNEQMAMLIGTSFRFSSADIAFTSDLINRRGLITPPKFPISEGTSLTPFLKRALQCDFDCYLTEQVIPMWRARTDGGSLLQLVDQVSLYALKDYLHSNTKIAVMHNADDVILGSGDLGFLRKTFGDRLTVYPYGGHCGNLNYRVNTDAMLEFFRG</sequence>
<protein>
    <submittedName>
        <fullName evidence="4">Lipoprotein</fullName>
    </submittedName>
</protein>
<name>A0A0P9QXF1_PSESG</name>
<dbReference type="EMBL" id="RBQX01000201">
    <property type="protein sequence ID" value="RMQ13887.1"/>
    <property type="molecule type" value="Genomic_DNA"/>
</dbReference>
<dbReference type="Proteomes" id="UP000273536">
    <property type="component" value="Unassembled WGS sequence"/>
</dbReference>
<accession>A0A0P9QXF1</accession>
<reference evidence="7 8" key="3">
    <citation type="submission" date="2018-08" db="EMBL/GenBank/DDBJ databases">
        <title>Recombination of ecologically and evolutionarily significant loci maintains genetic cohesion in the Pseudomonas syringae species complex.</title>
        <authorList>
            <person name="Dillon M."/>
            <person name="Thakur S."/>
            <person name="Almeida R.N.D."/>
            <person name="Weir B.S."/>
            <person name="Guttman D.S."/>
        </authorList>
    </citation>
    <scope>NUCLEOTIDE SEQUENCE [LARGE SCALE GENOMIC DNA]</scope>
    <source>
        <strain evidence="5 7">ICMP 4182</strain>
        <strain evidence="3 8">ICMP 6372</strain>
        <strain evidence="4 9">ICMP 867</strain>
    </source>
</reference>
<proteinExistence type="predicted"/>
<evidence type="ECO:0000256" key="1">
    <source>
        <dbReference type="SAM" id="SignalP"/>
    </source>
</evidence>
<evidence type="ECO:0000313" key="5">
    <source>
        <dbReference type="EMBL" id="RMQ13887.1"/>
    </source>
</evidence>
<dbReference type="Gene3D" id="3.40.50.1820">
    <property type="entry name" value="alpha/beta hydrolase"/>
    <property type="match status" value="1"/>
</dbReference>
<dbReference type="RefSeq" id="WP_004657641.1">
    <property type="nucleotide sequence ID" value="NZ_LGLL01000138.1"/>
</dbReference>
<feature type="chain" id="PRO_5044545657" evidence="1">
    <location>
        <begin position="23"/>
        <end position="432"/>
    </location>
</feature>
<reference evidence="2" key="1">
    <citation type="submission" date="2015-07" db="EMBL/GenBank/DDBJ databases">
        <authorList>
            <person name="O'Brien H.E."/>
            <person name="Thakur S."/>
            <person name="Gong Y."/>
            <person name="Wang P.W."/>
            <person name="Guttman D.S."/>
        </authorList>
    </citation>
    <scope>NUCLEOTIDE SEQUENCE</scope>
    <source>
        <strain evidence="2">BR1</strain>
    </source>
</reference>
<reference evidence="2 6" key="2">
    <citation type="submission" date="2015-10" db="EMBL/GenBank/DDBJ databases">
        <title>Comparative genomics and high-throughput reverse genetic screens identify a new phytobacterial MAMP and an Arabidopsis receptor required for immune elicitation.</title>
        <authorList>
            <person name="Mott G.A."/>
            <person name="Thakur S."/>
            <person name="Wang P.W."/>
            <person name="Desveaux D."/>
            <person name="Guttman D.S."/>
        </authorList>
    </citation>
    <scope>NUCLEOTIDE SEQUENCE [LARGE SCALE GENOMIC DNA]</scope>
    <source>
        <strain evidence="2 6">BR1</strain>
    </source>
</reference>
<dbReference type="Proteomes" id="UP000272471">
    <property type="component" value="Unassembled WGS sequence"/>
</dbReference>
<dbReference type="PANTHER" id="PTHR30035">
    <property type="entry name" value="LIPOPROTEIN VACJ-RELATED"/>
    <property type="match status" value="1"/>
</dbReference>
<dbReference type="InterPro" id="IPR007428">
    <property type="entry name" value="MlaA"/>
</dbReference>
<evidence type="ECO:0000313" key="4">
    <source>
        <dbReference type="EMBL" id="RMO53172.1"/>
    </source>
</evidence>
<keyword evidence="6" id="KW-1185">Reference proteome</keyword>
<dbReference type="Proteomes" id="UP000037836">
    <property type="component" value="Unassembled WGS sequence"/>
</dbReference>
<dbReference type="EMBL" id="LGLO01000055">
    <property type="protein sequence ID" value="KPC44134.1"/>
    <property type="molecule type" value="Genomic_DNA"/>
</dbReference>
<evidence type="ECO:0000313" key="8">
    <source>
        <dbReference type="Proteomes" id="UP000273536"/>
    </source>
</evidence>
<organism evidence="4 9">
    <name type="scientific">Pseudomonas savastanoi pv. glycinea</name>
    <name type="common">Pseudomonas syringae pv. glycinea</name>
    <dbReference type="NCBI Taxonomy" id="318"/>
    <lineage>
        <taxon>Bacteria</taxon>
        <taxon>Pseudomonadati</taxon>
        <taxon>Pseudomonadota</taxon>
        <taxon>Gammaproteobacteria</taxon>
        <taxon>Pseudomonadales</taxon>
        <taxon>Pseudomonadaceae</taxon>
        <taxon>Pseudomonas</taxon>
    </lineage>
</organism>
<comment type="caution">
    <text evidence="4">The sequence shown here is derived from an EMBL/GenBank/DDBJ whole genome shotgun (WGS) entry which is preliminary data.</text>
</comment>
<evidence type="ECO:0000313" key="6">
    <source>
        <dbReference type="Proteomes" id="UP000037836"/>
    </source>
</evidence>
<dbReference type="AlphaFoldDB" id="A0A0P9QXF1"/>
<evidence type="ECO:0000313" key="2">
    <source>
        <dbReference type="EMBL" id="KPC44134.1"/>
    </source>
</evidence>
<gene>
    <name evidence="2" type="ORF">AC496_4511</name>
    <name evidence="5" type="ORF">ALQ11_01858</name>
    <name evidence="4" type="ORF">ALQ41_00641</name>
    <name evidence="3" type="ORF">ALQ42_02163</name>
</gene>